<dbReference type="Proteomes" id="UP001331936">
    <property type="component" value="Unassembled WGS sequence"/>
</dbReference>
<sequence length="189" mass="19490">IYLEPQLPPTTVAVAGTSPVAEAVADFTSRVGYEVVPVRGSDLPDGIAAVVVASHGGDEAGVIRAGLDAGAGYIGLVASRTRGAAVLAEIDLTDDERARIHTPAGLDLGARTPAEIGLSIVADIVQRVRSGELTGRGAEQRTVPHPAVDPICGMTVTNSDSTPHLVSDGTDVWFCCPGCRRAYQKEHAA</sequence>
<dbReference type="InterPro" id="IPR027051">
    <property type="entry name" value="XdhC_Rossmann_dom"/>
</dbReference>
<protein>
    <submittedName>
        <fullName evidence="2">XdhC family protein</fullName>
    </submittedName>
</protein>
<dbReference type="PANTHER" id="PTHR30388">
    <property type="entry name" value="ALDEHYDE OXIDOREDUCTASE MOLYBDENUM COFACTOR ASSEMBLY PROTEIN"/>
    <property type="match status" value="1"/>
</dbReference>
<keyword evidence="3" id="KW-1185">Reference proteome</keyword>
<organism evidence="2 3">
    <name type="scientific">Rhodococcus chondri</name>
    <dbReference type="NCBI Taxonomy" id="3065941"/>
    <lineage>
        <taxon>Bacteria</taxon>
        <taxon>Bacillati</taxon>
        <taxon>Actinomycetota</taxon>
        <taxon>Actinomycetes</taxon>
        <taxon>Mycobacteriales</taxon>
        <taxon>Nocardiaceae</taxon>
        <taxon>Rhodococcus</taxon>
    </lineage>
</organism>
<dbReference type="PANTHER" id="PTHR30388:SF4">
    <property type="entry name" value="MOLYBDENUM COFACTOR INSERTION CHAPERONE PAOD"/>
    <property type="match status" value="1"/>
</dbReference>
<comment type="caution">
    <text evidence="2">The sequence shown here is derived from an EMBL/GenBank/DDBJ whole genome shotgun (WGS) entry which is preliminary data.</text>
</comment>
<feature type="non-terminal residue" evidence="2">
    <location>
        <position position="1"/>
    </location>
</feature>
<evidence type="ECO:0000313" key="3">
    <source>
        <dbReference type="Proteomes" id="UP001331936"/>
    </source>
</evidence>
<gene>
    <name evidence="2" type="ORF">Q8814_07060</name>
</gene>
<dbReference type="RefSeq" id="WP_330151305.1">
    <property type="nucleotide sequence ID" value="NZ_JAUZMZ010000026.1"/>
</dbReference>
<proteinExistence type="predicted"/>
<evidence type="ECO:0000313" key="2">
    <source>
        <dbReference type="EMBL" id="MEE2031873.1"/>
    </source>
</evidence>
<dbReference type="Pfam" id="PF13478">
    <property type="entry name" value="XdhC_C"/>
    <property type="match status" value="1"/>
</dbReference>
<dbReference type="InterPro" id="IPR011017">
    <property type="entry name" value="TRASH_dom"/>
</dbReference>
<evidence type="ECO:0000259" key="1">
    <source>
        <dbReference type="SMART" id="SM00746"/>
    </source>
</evidence>
<accession>A0ABU7JPA9</accession>
<dbReference type="InterPro" id="IPR052698">
    <property type="entry name" value="MoCofactor_Util/Proc"/>
</dbReference>
<dbReference type="Gene3D" id="3.40.50.720">
    <property type="entry name" value="NAD(P)-binding Rossmann-like Domain"/>
    <property type="match status" value="1"/>
</dbReference>
<name>A0ABU7JPA9_9NOCA</name>
<reference evidence="2 3" key="1">
    <citation type="submission" date="2023-08" db="EMBL/GenBank/DDBJ databases">
        <authorList>
            <person name="Girao M."/>
            <person name="Carvalho M.F."/>
        </authorList>
    </citation>
    <scope>NUCLEOTIDE SEQUENCE [LARGE SCALE GENOMIC DNA]</scope>
    <source>
        <strain evidence="2 3">CC-R104</strain>
    </source>
</reference>
<dbReference type="EMBL" id="JAUZMZ010000026">
    <property type="protein sequence ID" value="MEE2031873.1"/>
    <property type="molecule type" value="Genomic_DNA"/>
</dbReference>
<dbReference type="SMART" id="SM00746">
    <property type="entry name" value="TRASH"/>
    <property type="match status" value="1"/>
</dbReference>
<feature type="domain" description="TRASH" evidence="1">
    <location>
        <begin position="149"/>
        <end position="187"/>
    </location>
</feature>